<comment type="caution">
    <text evidence="1">The sequence shown here is derived from an EMBL/GenBank/DDBJ whole genome shotgun (WGS) entry which is preliminary data.</text>
</comment>
<dbReference type="EMBL" id="CADEPM010000005">
    <property type="protein sequence ID" value="CAB3406516.1"/>
    <property type="molecule type" value="Genomic_DNA"/>
</dbReference>
<dbReference type="OrthoDB" id="5774565at2759"/>
<gene>
    <name evidence="1" type="ORF">CBOVIS_LOCUS8579</name>
</gene>
<accession>A0A8S1F2N0</accession>
<organism evidence="1 2">
    <name type="scientific">Caenorhabditis bovis</name>
    <dbReference type="NCBI Taxonomy" id="2654633"/>
    <lineage>
        <taxon>Eukaryota</taxon>
        <taxon>Metazoa</taxon>
        <taxon>Ecdysozoa</taxon>
        <taxon>Nematoda</taxon>
        <taxon>Chromadorea</taxon>
        <taxon>Rhabditida</taxon>
        <taxon>Rhabditina</taxon>
        <taxon>Rhabditomorpha</taxon>
        <taxon>Rhabditoidea</taxon>
        <taxon>Rhabditidae</taxon>
        <taxon>Peloderinae</taxon>
        <taxon>Caenorhabditis</taxon>
    </lineage>
</organism>
<reference evidence="1 2" key="1">
    <citation type="submission" date="2020-04" db="EMBL/GenBank/DDBJ databases">
        <authorList>
            <person name="Laetsch R D."/>
            <person name="Stevens L."/>
            <person name="Kumar S."/>
            <person name="Blaxter L. M."/>
        </authorList>
    </citation>
    <scope>NUCLEOTIDE SEQUENCE [LARGE SCALE GENOMIC DNA]</scope>
</reference>
<name>A0A8S1F2N0_9PELO</name>
<dbReference type="AlphaFoldDB" id="A0A8S1F2N0"/>
<sequence>MGNGMRKYSQCDAYYKKRRKTDEICGSNFSKDYSEYWKTTDRKNDNFAIERNEYMFSTSQAFDSPLRNSRKQHPSTFVSSFEGSNNFGAKTDCRR</sequence>
<keyword evidence="2" id="KW-1185">Reference proteome</keyword>
<dbReference type="Proteomes" id="UP000494206">
    <property type="component" value="Unassembled WGS sequence"/>
</dbReference>
<evidence type="ECO:0000313" key="1">
    <source>
        <dbReference type="EMBL" id="CAB3406516.1"/>
    </source>
</evidence>
<protein>
    <submittedName>
        <fullName evidence="1">Uncharacterized protein</fullName>
    </submittedName>
</protein>
<proteinExistence type="predicted"/>
<evidence type="ECO:0000313" key="2">
    <source>
        <dbReference type="Proteomes" id="UP000494206"/>
    </source>
</evidence>